<keyword evidence="2" id="KW-0732">Signal</keyword>
<dbReference type="InterPro" id="IPR011990">
    <property type="entry name" value="TPR-like_helical_dom_sf"/>
</dbReference>
<comment type="caution">
    <text evidence="4">The sequence shown here is derived from an EMBL/GenBank/DDBJ whole genome shotgun (WGS) entry which is preliminary data.</text>
</comment>
<evidence type="ECO:0000259" key="3">
    <source>
        <dbReference type="Pfam" id="PF13458"/>
    </source>
</evidence>
<feature type="domain" description="Leucine-binding protein" evidence="3">
    <location>
        <begin position="256"/>
        <end position="524"/>
    </location>
</feature>
<organism evidence="4 5">
    <name type="scientific">Algivirga pacifica</name>
    <dbReference type="NCBI Taxonomy" id="1162670"/>
    <lineage>
        <taxon>Bacteria</taxon>
        <taxon>Pseudomonadati</taxon>
        <taxon>Bacteroidota</taxon>
        <taxon>Cytophagia</taxon>
        <taxon>Cytophagales</taxon>
        <taxon>Flammeovirgaceae</taxon>
        <taxon>Algivirga</taxon>
    </lineage>
</organism>
<dbReference type="Pfam" id="PF13458">
    <property type="entry name" value="Peripla_BP_6"/>
    <property type="match status" value="1"/>
</dbReference>
<dbReference type="Gene3D" id="1.25.40.10">
    <property type="entry name" value="Tetratricopeptide repeat domain"/>
    <property type="match status" value="1"/>
</dbReference>
<evidence type="ECO:0000313" key="4">
    <source>
        <dbReference type="EMBL" id="GAA4833710.1"/>
    </source>
</evidence>
<evidence type="ECO:0000313" key="5">
    <source>
        <dbReference type="Proteomes" id="UP001500298"/>
    </source>
</evidence>
<dbReference type="SUPFAM" id="SSF48452">
    <property type="entry name" value="TPR-like"/>
    <property type="match status" value="1"/>
</dbReference>
<dbReference type="RefSeq" id="WP_345371204.1">
    <property type="nucleotide sequence ID" value="NZ_BAABJX010000029.1"/>
</dbReference>
<evidence type="ECO:0000256" key="2">
    <source>
        <dbReference type="ARBA" id="ARBA00022729"/>
    </source>
</evidence>
<dbReference type="Gene3D" id="3.40.50.2300">
    <property type="match status" value="2"/>
</dbReference>
<sequence>MIKHFFLIFLSVSCLGILNTYGQSAKVIRNKYEYARQLIKQQKYVAAEVVLEDLLKNNDKNLIKPNTLYLHAVAAYHNKEVSKATLSLETILQKHNKWEKANDARFFLATIASEEQAYTRICELLSPVAEGELTPEMHLLYETALQHLSAEELVALQEKFPKNKLLGKSALHAVLLSPEDVMSKTAMEKLIKQYGGNEQAIYEDYLNSGRKSSYNVAVFFPFFQEKTDPQNLRISNEFVYDIYKGMLLAEKQLLKEGIEINLLPFDTQRDTSIVKEILENPDMKGVDLIVGPLYGETLGMVKNYSNKTQTPMVNPISMNSLVFKDADYSFLLSSSYETLGEKLASYHHAQRDTAKAYIIYGASSREKAMAKTYLDTYDSLGDTVAVYSEYDYANRGFITAQEDLRALEMDDSTGVALDSTSAHVFISLTREAPSRTALGALQSLNAKAPVYVPDTWLEYNQLGYDLLESGEVNIVAPNYTKENSRNARMFEEEFLDTYFDTPDKYAYQGFETVYFFGKMLQEHGKKFYLKLSSLPPQEGYLYPQHDYRNSQDNQYIPIVRFIDGQLEVITIAEGEDIDVEEEEK</sequence>
<evidence type="ECO:0000256" key="1">
    <source>
        <dbReference type="ARBA" id="ARBA00010062"/>
    </source>
</evidence>
<gene>
    <name evidence="4" type="ORF">GCM10023331_18650</name>
</gene>
<name>A0ABP9DCN7_9BACT</name>
<dbReference type="SUPFAM" id="SSF53822">
    <property type="entry name" value="Periplasmic binding protein-like I"/>
    <property type="match status" value="1"/>
</dbReference>
<proteinExistence type="inferred from homology"/>
<keyword evidence="5" id="KW-1185">Reference proteome</keyword>
<reference evidence="5" key="1">
    <citation type="journal article" date="2019" name="Int. J. Syst. Evol. Microbiol.">
        <title>The Global Catalogue of Microorganisms (GCM) 10K type strain sequencing project: providing services to taxonomists for standard genome sequencing and annotation.</title>
        <authorList>
            <consortium name="The Broad Institute Genomics Platform"/>
            <consortium name="The Broad Institute Genome Sequencing Center for Infectious Disease"/>
            <person name="Wu L."/>
            <person name="Ma J."/>
        </authorList>
    </citation>
    <scope>NUCLEOTIDE SEQUENCE [LARGE SCALE GENOMIC DNA]</scope>
    <source>
        <strain evidence="5">JCM 18326</strain>
    </source>
</reference>
<dbReference type="EMBL" id="BAABJX010000029">
    <property type="protein sequence ID" value="GAA4833710.1"/>
    <property type="molecule type" value="Genomic_DNA"/>
</dbReference>
<dbReference type="CDD" id="cd06268">
    <property type="entry name" value="PBP1_ABC_transporter_LIVBP-like"/>
    <property type="match status" value="1"/>
</dbReference>
<comment type="similarity">
    <text evidence="1">Belongs to the leucine-binding protein family.</text>
</comment>
<dbReference type="InterPro" id="IPR028081">
    <property type="entry name" value="Leu-bd"/>
</dbReference>
<dbReference type="InterPro" id="IPR028082">
    <property type="entry name" value="Peripla_BP_I"/>
</dbReference>
<accession>A0ABP9DCN7</accession>
<dbReference type="Proteomes" id="UP001500298">
    <property type="component" value="Unassembled WGS sequence"/>
</dbReference>
<protein>
    <recommendedName>
        <fullName evidence="3">Leucine-binding protein domain-containing protein</fullName>
    </recommendedName>
</protein>